<evidence type="ECO:0000256" key="4">
    <source>
        <dbReference type="ARBA" id="ARBA00022729"/>
    </source>
</evidence>
<keyword evidence="7" id="KW-0472">Membrane</keyword>
<evidence type="ECO:0000256" key="2">
    <source>
        <dbReference type="ARBA" id="ARBA00007104"/>
    </source>
</evidence>
<dbReference type="VEuPathDB" id="FungiDB:CAGL0A00627g"/>
<dbReference type="GO" id="GO:0016020">
    <property type="term" value="C:membrane"/>
    <property type="evidence" value="ECO:0007669"/>
    <property type="project" value="UniProtKB-SubCell"/>
</dbReference>
<gene>
    <name evidence="9" type="ORF">AO440_000025</name>
</gene>
<dbReference type="PROSITE" id="PS50866">
    <property type="entry name" value="GOLD"/>
    <property type="match status" value="1"/>
</dbReference>
<dbReference type="InterPro" id="IPR009038">
    <property type="entry name" value="GOLD_dom"/>
</dbReference>
<accession>A0A0W0CDE9</accession>
<dbReference type="GO" id="GO:0005737">
    <property type="term" value="C:cytoplasm"/>
    <property type="evidence" value="ECO:0007669"/>
    <property type="project" value="GOC"/>
</dbReference>
<evidence type="ECO:0000256" key="5">
    <source>
        <dbReference type="ARBA" id="ARBA00022892"/>
    </source>
</evidence>
<protein>
    <submittedName>
        <fullName evidence="9">Protein ERP1</fullName>
    </submittedName>
</protein>
<dbReference type="PhylomeDB" id="A0A0W0CDE9"/>
<keyword evidence="3 8" id="KW-0812">Transmembrane</keyword>
<reference evidence="9 10" key="1">
    <citation type="submission" date="2015-10" db="EMBL/GenBank/DDBJ databases">
        <title>Draft genomes sequences of Candida glabrata isolates 1A, 1B, 2A, 2B, 3A and 3B.</title>
        <authorList>
            <person name="Haavelsrud O.E."/>
            <person name="Gaustad P."/>
        </authorList>
    </citation>
    <scope>NUCLEOTIDE SEQUENCE [LARGE SCALE GENOMIC DNA]</scope>
    <source>
        <strain evidence="9">910700640</strain>
    </source>
</reference>
<dbReference type="GO" id="GO:0006888">
    <property type="term" value="P:endoplasmic reticulum to Golgi vesicle-mediated transport"/>
    <property type="evidence" value="ECO:0007669"/>
    <property type="project" value="UniProtKB-ARBA"/>
</dbReference>
<dbReference type="EMBL" id="LLZZ01000164">
    <property type="protein sequence ID" value="KTA96956.1"/>
    <property type="molecule type" value="Genomic_DNA"/>
</dbReference>
<evidence type="ECO:0000256" key="7">
    <source>
        <dbReference type="ARBA" id="ARBA00023136"/>
    </source>
</evidence>
<dbReference type="PANTHER" id="PTHR22811">
    <property type="entry name" value="TRANSMEMBRANE EMP24 DOMAIN-CONTAINING PROTEIN"/>
    <property type="match status" value="1"/>
</dbReference>
<dbReference type="InterPro" id="IPR015720">
    <property type="entry name" value="Emp24-like"/>
</dbReference>
<keyword evidence="5" id="KW-0931">ER-Golgi transport</keyword>
<dbReference type="VEuPathDB" id="FungiDB:GWK60_A00517"/>
<evidence type="ECO:0000256" key="8">
    <source>
        <dbReference type="RuleBase" id="RU003827"/>
    </source>
</evidence>
<evidence type="ECO:0000256" key="1">
    <source>
        <dbReference type="ARBA" id="ARBA00004479"/>
    </source>
</evidence>
<comment type="similarity">
    <text evidence="2 8">Belongs to the EMP24/GP25L family.</text>
</comment>
<organism evidence="9 10">
    <name type="scientific">Candida glabrata</name>
    <name type="common">Yeast</name>
    <name type="synonym">Torulopsis glabrata</name>
    <dbReference type="NCBI Taxonomy" id="5478"/>
    <lineage>
        <taxon>Eukaryota</taxon>
        <taxon>Fungi</taxon>
        <taxon>Dikarya</taxon>
        <taxon>Ascomycota</taxon>
        <taxon>Saccharomycotina</taxon>
        <taxon>Saccharomycetes</taxon>
        <taxon>Saccharomycetales</taxon>
        <taxon>Saccharomycetaceae</taxon>
        <taxon>Nakaseomyces</taxon>
    </lineage>
</organism>
<dbReference type="AlphaFoldDB" id="A0A0W0CDE9"/>
<comment type="subcellular location">
    <subcellularLocation>
        <location evidence="1 8">Membrane</location>
        <topology evidence="1 8">Single-pass type I membrane protein</topology>
    </subcellularLocation>
</comment>
<comment type="caution">
    <text evidence="9">The sequence shown here is derived from an EMBL/GenBank/DDBJ whole genome shotgun (WGS) entry which is preliminary data.</text>
</comment>
<keyword evidence="6" id="KW-1133">Transmembrane helix</keyword>
<keyword evidence="4" id="KW-0732">Signal</keyword>
<dbReference type="OMA" id="GATCAWQ"/>
<keyword evidence="5" id="KW-0813">Transport</keyword>
<sequence length="217" mass="25119">MQFFIFVSILCLFLENVGAFYMYSNSGDRKCFFKELPQGALLRSTYKVQVHDSTTNRYVPIAASNGRDMTIDIEEVFDDNHRVVHQFSSIQSGEVTFVAVESGEHKICFQPNQSDLGRKKLRIDVEFTTGSVDDIDSKKTTKLKTLHRRVIALIESVREIKYEQEMVRERETLFRDASEKVNSRAIWWILSQIVVLVAICVLQMSYLGKFFVKQKII</sequence>
<name>A0A0W0CDE9_CANGB</name>
<dbReference type="SMART" id="SM01190">
    <property type="entry name" value="EMP24_GP25L"/>
    <property type="match status" value="1"/>
</dbReference>
<dbReference type="OrthoDB" id="3427at2759"/>
<evidence type="ECO:0000313" key="10">
    <source>
        <dbReference type="Proteomes" id="UP000054886"/>
    </source>
</evidence>
<proteinExistence type="inferred from homology"/>
<dbReference type="VEuPathDB" id="FungiDB:B1J91_A00627g"/>
<dbReference type="Proteomes" id="UP000054886">
    <property type="component" value="Unassembled WGS sequence"/>
</dbReference>
<evidence type="ECO:0000313" key="9">
    <source>
        <dbReference type="EMBL" id="KTA96956.1"/>
    </source>
</evidence>
<evidence type="ECO:0000256" key="3">
    <source>
        <dbReference type="ARBA" id="ARBA00022692"/>
    </source>
</evidence>
<dbReference type="Pfam" id="PF01105">
    <property type="entry name" value="EMP24_GP25L"/>
    <property type="match status" value="1"/>
</dbReference>
<dbReference type="VEuPathDB" id="FungiDB:GW608_A00517"/>
<evidence type="ECO:0000256" key="6">
    <source>
        <dbReference type="ARBA" id="ARBA00022989"/>
    </source>
</evidence>
<dbReference type="VEuPathDB" id="FungiDB:GVI51_A00495"/>